<keyword evidence="3" id="KW-1185">Reference proteome</keyword>
<proteinExistence type="predicted"/>
<dbReference type="OrthoDB" id="1828236at2"/>
<gene>
    <name evidence="2" type="ORF">DW016_04670</name>
</gene>
<comment type="caution">
    <text evidence="2">The sequence shown here is derived from an EMBL/GenBank/DDBJ whole genome shotgun (WGS) entry which is preliminary data.</text>
</comment>
<accession>A0A3E3K458</accession>
<dbReference type="GeneID" id="97193900"/>
<keyword evidence="1" id="KW-0472">Membrane</keyword>
<dbReference type="RefSeq" id="WP_024733629.1">
    <property type="nucleotide sequence ID" value="NZ_BAABYU010000001.1"/>
</dbReference>
<organism evidence="2 3">
    <name type="scientific">Sellimonas intestinalis</name>
    <dbReference type="NCBI Taxonomy" id="1653434"/>
    <lineage>
        <taxon>Bacteria</taxon>
        <taxon>Bacillati</taxon>
        <taxon>Bacillota</taxon>
        <taxon>Clostridia</taxon>
        <taxon>Lachnospirales</taxon>
        <taxon>Lachnospiraceae</taxon>
        <taxon>Sellimonas</taxon>
    </lineage>
</organism>
<dbReference type="Proteomes" id="UP000261080">
    <property type="component" value="Unassembled WGS sequence"/>
</dbReference>
<evidence type="ECO:0000256" key="1">
    <source>
        <dbReference type="SAM" id="Phobius"/>
    </source>
</evidence>
<reference evidence="2 3" key="1">
    <citation type="submission" date="2018-08" db="EMBL/GenBank/DDBJ databases">
        <title>A genome reference for cultivated species of the human gut microbiota.</title>
        <authorList>
            <person name="Zou Y."/>
            <person name="Xue W."/>
            <person name="Luo G."/>
        </authorList>
    </citation>
    <scope>NUCLEOTIDE SEQUENCE [LARGE SCALE GENOMIC DNA]</scope>
    <source>
        <strain evidence="2 3">AF37-2AT</strain>
    </source>
</reference>
<name>A0A3E3K458_9FIRM</name>
<keyword evidence="1" id="KW-0812">Transmembrane</keyword>
<protein>
    <submittedName>
        <fullName evidence="2">Uncharacterized protein</fullName>
    </submittedName>
</protein>
<dbReference type="EMBL" id="QVLX01000002">
    <property type="protein sequence ID" value="RGE88812.1"/>
    <property type="molecule type" value="Genomic_DNA"/>
</dbReference>
<keyword evidence="1" id="KW-1133">Transmembrane helix</keyword>
<feature type="transmembrane region" description="Helical" evidence="1">
    <location>
        <begin position="6"/>
        <end position="25"/>
    </location>
</feature>
<dbReference type="AlphaFoldDB" id="A0A3E3K458"/>
<evidence type="ECO:0000313" key="2">
    <source>
        <dbReference type="EMBL" id="RGE88812.1"/>
    </source>
</evidence>
<sequence length="161" mass="17910">MSPFFIVSLVILVILVVALIVLYFLGKRAQKKQQEQQEKIDAMAQTVSILVIDKGRMKLKEAGFPSIVLESTPKYLRRSKVYVVKAKVGPKIMTFMCDDKVFPLIPVKKEVKATVSGIYITAVRGVRGPLEAPKKKKGFLARAKESAKKAAMENASKSKKK</sequence>
<evidence type="ECO:0000313" key="3">
    <source>
        <dbReference type="Proteomes" id="UP000261080"/>
    </source>
</evidence>